<organism evidence="6 7">
    <name type="scientific">Winogradskya humida</name>
    <dbReference type="NCBI Taxonomy" id="113566"/>
    <lineage>
        <taxon>Bacteria</taxon>
        <taxon>Bacillati</taxon>
        <taxon>Actinomycetota</taxon>
        <taxon>Actinomycetes</taxon>
        <taxon>Micromonosporales</taxon>
        <taxon>Micromonosporaceae</taxon>
        <taxon>Winogradskya</taxon>
    </lineage>
</organism>
<dbReference type="SUPFAM" id="SSF48498">
    <property type="entry name" value="Tetracyclin repressor-like, C-terminal domain"/>
    <property type="match status" value="1"/>
</dbReference>
<gene>
    <name evidence="6" type="ORF">Ahu01nite_002710</name>
</gene>
<feature type="domain" description="HTH tetR-type" evidence="5">
    <location>
        <begin position="11"/>
        <end position="71"/>
    </location>
</feature>
<keyword evidence="1" id="KW-0805">Transcription regulation</keyword>
<dbReference type="InterPro" id="IPR001647">
    <property type="entry name" value="HTH_TetR"/>
</dbReference>
<evidence type="ECO:0000256" key="1">
    <source>
        <dbReference type="ARBA" id="ARBA00023015"/>
    </source>
</evidence>
<evidence type="ECO:0000313" key="6">
    <source>
        <dbReference type="EMBL" id="GIE17169.1"/>
    </source>
</evidence>
<keyword evidence="2 4" id="KW-0238">DNA-binding</keyword>
<dbReference type="PROSITE" id="PS50977">
    <property type="entry name" value="HTH_TETR_2"/>
    <property type="match status" value="1"/>
</dbReference>
<protein>
    <recommendedName>
        <fullName evidence="5">HTH tetR-type domain-containing protein</fullName>
    </recommendedName>
</protein>
<evidence type="ECO:0000259" key="5">
    <source>
        <dbReference type="PROSITE" id="PS50977"/>
    </source>
</evidence>
<keyword evidence="7" id="KW-1185">Reference proteome</keyword>
<dbReference type="PANTHER" id="PTHR30055">
    <property type="entry name" value="HTH-TYPE TRANSCRIPTIONAL REGULATOR RUTR"/>
    <property type="match status" value="1"/>
</dbReference>
<dbReference type="PANTHER" id="PTHR30055:SF234">
    <property type="entry name" value="HTH-TYPE TRANSCRIPTIONAL REGULATOR BETI"/>
    <property type="match status" value="1"/>
</dbReference>
<dbReference type="Proteomes" id="UP000603200">
    <property type="component" value="Unassembled WGS sequence"/>
</dbReference>
<evidence type="ECO:0000256" key="4">
    <source>
        <dbReference type="PROSITE-ProRule" id="PRU00335"/>
    </source>
</evidence>
<dbReference type="Pfam" id="PF00440">
    <property type="entry name" value="TetR_N"/>
    <property type="match status" value="1"/>
</dbReference>
<evidence type="ECO:0000256" key="3">
    <source>
        <dbReference type="ARBA" id="ARBA00023163"/>
    </source>
</evidence>
<keyword evidence="3" id="KW-0804">Transcription</keyword>
<comment type="caution">
    <text evidence="6">The sequence shown here is derived from an EMBL/GenBank/DDBJ whole genome shotgun (WGS) entry which is preliminary data.</text>
</comment>
<sequence length="207" mass="21833">MGGVPKRVDHEVRRRQIAEAVWRIAASRGLPAATLREVAVEAGVSMRLVQYYFETKEQLLVSAFQQLTAAFGERMRERFAELGRAPGPRDVMGICLAAVLPADERSLMMSRVQSAYFAASLTDPAIAAAAGAAGTPPPTALENLLAAQIELAVAAGDVPAGVDAMLEARGLAALGAGLASMVVAGLRTPAEAAETVEYRLGELFRSR</sequence>
<dbReference type="InterPro" id="IPR036271">
    <property type="entry name" value="Tet_transcr_reg_TetR-rel_C_sf"/>
</dbReference>
<dbReference type="Gene3D" id="1.10.357.10">
    <property type="entry name" value="Tetracycline Repressor, domain 2"/>
    <property type="match status" value="1"/>
</dbReference>
<evidence type="ECO:0000313" key="7">
    <source>
        <dbReference type="Proteomes" id="UP000603200"/>
    </source>
</evidence>
<accession>A0ABQ3ZF42</accession>
<dbReference type="InterPro" id="IPR050109">
    <property type="entry name" value="HTH-type_TetR-like_transc_reg"/>
</dbReference>
<reference evidence="6 7" key="1">
    <citation type="submission" date="2021-01" db="EMBL/GenBank/DDBJ databases">
        <title>Whole genome shotgun sequence of Actinoplanes humidus NBRC 14915.</title>
        <authorList>
            <person name="Komaki H."/>
            <person name="Tamura T."/>
        </authorList>
    </citation>
    <scope>NUCLEOTIDE SEQUENCE [LARGE SCALE GENOMIC DNA]</scope>
    <source>
        <strain evidence="6 7">NBRC 14915</strain>
    </source>
</reference>
<dbReference type="SUPFAM" id="SSF46689">
    <property type="entry name" value="Homeodomain-like"/>
    <property type="match status" value="1"/>
</dbReference>
<dbReference type="EMBL" id="BOMN01000002">
    <property type="protein sequence ID" value="GIE17169.1"/>
    <property type="molecule type" value="Genomic_DNA"/>
</dbReference>
<name>A0ABQ3ZF42_9ACTN</name>
<proteinExistence type="predicted"/>
<dbReference type="InterPro" id="IPR009057">
    <property type="entry name" value="Homeodomain-like_sf"/>
</dbReference>
<evidence type="ECO:0000256" key="2">
    <source>
        <dbReference type="ARBA" id="ARBA00023125"/>
    </source>
</evidence>
<feature type="DNA-binding region" description="H-T-H motif" evidence="4">
    <location>
        <begin position="34"/>
        <end position="53"/>
    </location>
</feature>